<keyword evidence="1" id="KW-0812">Transmembrane</keyword>
<dbReference type="SUPFAM" id="SSF52833">
    <property type="entry name" value="Thioredoxin-like"/>
    <property type="match status" value="1"/>
</dbReference>
<dbReference type="RefSeq" id="WP_317137253.1">
    <property type="nucleotide sequence ID" value="NZ_CP043875.1"/>
</dbReference>
<dbReference type="EMBL" id="CP043875">
    <property type="protein sequence ID" value="WOF15680.1"/>
    <property type="molecule type" value="Genomic_DNA"/>
</dbReference>
<dbReference type="AlphaFoldDB" id="A0AA97FA55"/>
<proteinExistence type="predicted"/>
<dbReference type="GeneID" id="85229052"/>
<name>A0AA97FA55_9EURY</name>
<sequence length="187" mass="21067">MENNSKSKNQTDRFVKILVVILSAIIIISVLVFSEDTKNNNSDYRDYVLSDVLTGENFKINDFEDKPVLITSFTILCPVCTKQQEEIARISGLTDTEFINIGLDLDYNDKPETLKKHIQDNGFNGYYAVSPPELTEKLISEFGELVVQPITAPVIMIHPKCTEPVMFNIGIKNAEYLKDAITQGCLQ</sequence>
<dbReference type="Gene3D" id="3.40.30.10">
    <property type="entry name" value="Glutaredoxin"/>
    <property type="match status" value="1"/>
</dbReference>
<dbReference type="InterPro" id="IPR036249">
    <property type="entry name" value="Thioredoxin-like_sf"/>
</dbReference>
<dbReference type="KEGG" id="mefw:F1737_02745"/>
<keyword evidence="1" id="KW-0472">Membrane</keyword>
<feature type="transmembrane region" description="Helical" evidence="1">
    <location>
        <begin position="14"/>
        <end position="33"/>
    </location>
</feature>
<keyword evidence="1" id="KW-1133">Transmembrane helix</keyword>
<dbReference type="Proteomes" id="UP001301797">
    <property type="component" value="Chromosome"/>
</dbReference>
<evidence type="ECO:0000313" key="3">
    <source>
        <dbReference type="Proteomes" id="UP001301797"/>
    </source>
</evidence>
<protein>
    <submittedName>
        <fullName evidence="2">Peroxiredoxin family protein</fullName>
    </submittedName>
</protein>
<evidence type="ECO:0000313" key="2">
    <source>
        <dbReference type="EMBL" id="WOF15680.1"/>
    </source>
</evidence>
<keyword evidence="3" id="KW-1185">Reference proteome</keyword>
<gene>
    <name evidence="2" type="ORF">F1737_02745</name>
</gene>
<evidence type="ECO:0000256" key="1">
    <source>
        <dbReference type="SAM" id="Phobius"/>
    </source>
</evidence>
<organism evidence="2 3">
    <name type="scientific">Methanochimaera problematica</name>
    <dbReference type="NCBI Taxonomy" id="2609417"/>
    <lineage>
        <taxon>Archaea</taxon>
        <taxon>Methanobacteriati</taxon>
        <taxon>Methanobacteriota</taxon>
        <taxon>Stenosarchaea group</taxon>
        <taxon>Methanomicrobia</taxon>
        <taxon>Methanomicrobiales</taxon>
        <taxon>Methanomicrobiaceae</taxon>
        <taxon>Methanochimaera</taxon>
    </lineage>
</organism>
<accession>A0AA97FA55</accession>
<reference evidence="2 3" key="1">
    <citation type="submission" date="2019-09" db="EMBL/GenBank/DDBJ databases">
        <title>The complete genome of Methanoplanus sp. FWC-SCC4.</title>
        <authorList>
            <person name="Chen S.-C."/>
            <person name="Zhou Y.-Z."/>
            <person name="Lai M.-C."/>
        </authorList>
    </citation>
    <scope>NUCLEOTIDE SEQUENCE [LARGE SCALE GENOMIC DNA]</scope>
    <source>
        <strain evidence="2 3">FWC-SCC4</strain>
    </source>
</reference>